<keyword evidence="3" id="KW-0809">Transit peptide</keyword>
<sequence>MPIPVKLRELMPFIFIQDTTLFSPPTLHLPNKVCRIPARWFSQLPSGTFNPFSNGTKAVLTLCLRKQGRELTILEIRDTLILYLETLLEEHGDILVDIVESFPNSPIKEKSIAPASATNSILNSKKLKAIAQVSEIGLDGQLPPHVLYLIDLGMDLYQLKRIARKFPDFAYYSLEEKVKPVVEFLLDLGVSQSDIPTILNKIPQLCATSLSENLIPTMTYLDNLGVDKKQWVKSIGKIVTCWPRIISYSVDDKLRPMVEYFHSMGVDVTVLLYRSPQIFGLDCKFDKDLKRKLKKKLDDQILTSITYSKDFGSVMEQLKLSCVDFNASYSLKIMTTSTTVNGDEG</sequence>
<gene>
    <name evidence="4" type="ORF">HHK36_014539</name>
</gene>
<comment type="caution">
    <text evidence="4">The sequence shown here is derived from an EMBL/GenBank/DDBJ whole genome shotgun (WGS) entry which is preliminary data.</text>
</comment>
<evidence type="ECO:0000256" key="1">
    <source>
        <dbReference type="ARBA" id="ARBA00007692"/>
    </source>
</evidence>
<dbReference type="EMBL" id="JABCRI010000010">
    <property type="protein sequence ID" value="KAF8398684.1"/>
    <property type="molecule type" value="Genomic_DNA"/>
</dbReference>
<dbReference type="Proteomes" id="UP000655225">
    <property type="component" value="Unassembled WGS sequence"/>
</dbReference>
<organism evidence="4 5">
    <name type="scientific">Tetracentron sinense</name>
    <name type="common">Spur-leaf</name>
    <dbReference type="NCBI Taxonomy" id="13715"/>
    <lineage>
        <taxon>Eukaryota</taxon>
        <taxon>Viridiplantae</taxon>
        <taxon>Streptophyta</taxon>
        <taxon>Embryophyta</taxon>
        <taxon>Tracheophyta</taxon>
        <taxon>Spermatophyta</taxon>
        <taxon>Magnoliopsida</taxon>
        <taxon>Trochodendrales</taxon>
        <taxon>Trochodendraceae</taxon>
        <taxon>Tetracentron</taxon>
    </lineage>
</organism>
<dbReference type="Pfam" id="PF02536">
    <property type="entry name" value="mTERF"/>
    <property type="match status" value="1"/>
</dbReference>
<dbReference type="InterPro" id="IPR038538">
    <property type="entry name" value="MTERF_sf"/>
</dbReference>
<dbReference type="AlphaFoldDB" id="A0A834Z0C1"/>
<dbReference type="InterPro" id="IPR003690">
    <property type="entry name" value="MTERF"/>
</dbReference>
<evidence type="ECO:0000313" key="4">
    <source>
        <dbReference type="EMBL" id="KAF8398684.1"/>
    </source>
</evidence>
<keyword evidence="2" id="KW-0804">Transcription</keyword>
<name>A0A834Z0C1_TETSI</name>
<comment type="similarity">
    <text evidence="1">Belongs to the mTERF family.</text>
</comment>
<dbReference type="GO" id="GO:0006353">
    <property type="term" value="P:DNA-templated transcription termination"/>
    <property type="evidence" value="ECO:0007669"/>
    <property type="project" value="UniProtKB-KW"/>
</dbReference>
<dbReference type="SMART" id="SM00733">
    <property type="entry name" value="Mterf"/>
    <property type="match status" value="4"/>
</dbReference>
<keyword evidence="2" id="KW-0805">Transcription regulation</keyword>
<accession>A0A834Z0C1</accession>
<reference evidence="4 5" key="1">
    <citation type="submission" date="2020-04" db="EMBL/GenBank/DDBJ databases">
        <title>Plant Genome Project.</title>
        <authorList>
            <person name="Zhang R.-G."/>
        </authorList>
    </citation>
    <scope>NUCLEOTIDE SEQUENCE [LARGE SCALE GENOMIC DNA]</scope>
    <source>
        <strain evidence="4">YNK0</strain>
        <tissue evidence="4">Leaf</tissue>
    </source>
</reference>
<dbReference type="Gene3D" id="1.25.70.10">
    <property type="entry name" value="Transcription termination factor 3, mitochondrial"/>
    <property type="match status" value="1"/>
</dbReference>
<evidence type="ECO:0000313" key="5">
    <source>
        <dbReference type="Proteomes" id="UP000655225"/>
    </source>
</evidence>
<dbReference type="PANTHER" id="PTHR13068">
    <property type="entry name" value="CGI-12 PROTEIN-RELATED"/>
    <property type="match status" value="1"/>
</dbReference>
<dbReference type="PANTHER" id="PTHR13068:SF9">
    <property type="entry name" value="TRANSCRIPTION TERMINATION FACTOR MTERF5, CHLOROPLASTIC"/>
    <property type="match status" value="1"/>
</dbReference>
<evidence type="ECO:0000256" key="2">
    <source>
        <dbReference type="ARBA" id="ARBA00022472"/>
    </source>
</evidence>
<keyword evidence="5" id="KW-1185">Reference proteome</keyword>
<proteinExistence type="inferred from homology"/>
<evidence type="ECO:0000256" key="3">
    <source>
        <dbReference type="ARBA" id="ARBA00022946"/>
    </source>
</evidence>
<dbReference type="GO" id="GO:0003676">
    <property type="term" value="F:nucleic acid binding"/>
    <property type="evidence" value="ECO:0007669"/>
    <property type="project" value="InterPro"/>
</dbReference>
<keyword evidence="2" id="KW-0806">Transcription termination</keyword>
<protein>
    <submittedName>
        <fullName evidence="4">Uncharacterized protein</fullName>
    </submittedName>
</protein>
<dbReference type="OrthoDB" id="637682at2759"/>